<dbReference type="Pfam" id="PF18628">
    <property type="entry name" value="P2_N"/>
    <property type="match status" value="1"/>
</dbReference>
<feature type="domain" description="Viral coat protein P2 N-terminal" evidence="1">
    <location>
        <begin position="6"/>
        <end position="72"/>
    </location>
</feature>
<accession>A0A840RB77</accession>
<evidence type="ECO:0000259" key="1">
    <source>
        <dbReference type="Pfam" id="PF18628"/>
    </source>
</evidence>
<comment type="caution">
    <text evidence="2">The sequence shown here is derived from an EMBL/GenBank/DDBJ whole genome shotgun (WGS) entry which is preliminary data.</text>
</comment>
<name>A0A840RB77_9NEIS</name>
<dbReference type="Gene3D" id="2.60.120.730">
    <property type="match status" value="1"/>
</dbReference>
<dbReference type="InterPro" id="IPR041377">
    <property type="entry name" value="P2_N"/>
</dbReference>
<reference evidence="2 3" key="1">
    <citation type="submission" date="2020-08" db="EMBL/GenBank/DDBJ databases">
        <title>Genomic Encyclopedia of Type Strains, Phase IV (KMG-IV): sequencing the most valuable type-strain genomes for metagenomic binning, comparative biology and taxonomic classification.</title>
        <authorList>
            <person name="Goeker M."/>
        </authorList>
    </citation>
    <scope>NUCLEOTIDE SEQUENCE [LARGE SCALE GENOMIC DNA]</scope>
    <source>
        <strain evidence="2 3">DSM 18233</strain>
    </source>
</reference>
<evidence type="ECO:0000313" key="2">
    <source>
        <dbReference type="EMBL" id="MBB5190679.1"/>
    </source>
</evidence>
<organism evidence="2 3">
    <name type="scientific">Silvimonas terrae</name>
    <dbReference type="NCBI Taxonomy" id="300266"/>
    <lineage>
        <taxon>Bacteria</taxon>
        <taxon>Pseudomonadati</taxon>
        <taxon>Pseudomonadota</taxon>
        <taxon>Betaproteobacteria</taxon>
        <taxon>Neisseriales</taxon>
        <taxon>Chitinibacteraceae</taxon>
        <taxon>Silvimonas</taxon>
    </lineage>
</organism>
<protein>
    <recommendedName>
        <fullName evidence="1">Viral coat protein P2 N-terminal domain-containing protein</fullName>
    </recommendedName>
</protein>
<sequence length="105" mass="12034">MGMLKKQLSFMNVAPGVTATVNLPLGPTYERWIFNFGGTTFNKSHLTDIRLRVNGRVIHQCRGSCRDEAEFYPNPLHHIVFKRIKFQPHSSVDAWTQPIRGARQP</sequence>
<keyword evidence="3" id="KW-1185">Reference proteome</keyword>
<dbReference type="InterPro" id="IPR053751">
    <property type="entry name" value="Viral_Major_Capsid_sf"/>
</dbReference>
<dbReference type="Proteomes" id="UP000543030">
    <property type="component" value="Unassembled WGS sequence"/>
</dbReference>
<dbReference type="AlphaFoldDB" id="A0A840RB77"/>
<evidence type="ECO:0000313" key="3">
    <source>
        <dbReference type="Proteomes" id="UP000543030"/>
    </source>
</evidence>
<gene>
    <name evidence="2" type="ORF">HNQ50_001401</name>
</gene>
<dbReference type="RefSeq" id="WP_184098903.1">
    <property type="nucleotide sequence ID" value="NZ_JACHHN010000002.1"/>
</dbReference>
<dbReference type="EMBL" id="JACHHN010000002">
    <property type="protein sequence ID" value="MBB5190679.1"/>
    <property type="molecule type" value="Genomic_DNA"/>
</dbReference>
<proteinExistence type="predicted"/>